<dbReference type="InterPro" id="IPR009056">
    <property type="entry name" value="Cyt_c-like_dom"/>
</dbReference>
<sequence>MRAHDRWWPAIAGLAAAVLGLPAPAQQPGIVQEGQAIATQGTPQGVPACIGCHGAQGQGAGAFPRLAGSGQAYLQAQLDAFADGSRQSPVMQPFATKLSPQERQSLARYYSQLASPFQARDSTTATPADSGAMLATRGRWSAQLPACMQCHGPGGNGTGSHFPPLAGLPAAYISQQLHAWKSGGRPPGPLGLMRDIALKLSDQDIDAVAAYYAMLPSQAGLSTQGHAQ</sequence>
<feature type="signal peptide" evidence="6">
    <location>
        <begin position="1"/>
        <end position="25"/>
    </location>
</feature>
<comment type="PTM">
    <text evidence="4">Binds 2 heme c groups covalently per subunit.</text>
</comment>
<dbReference type="GO" id="GO:0009055">
    <property type="term" value="F:electron transfer activity"/>
    <property type="evidence" value="ECO:0007669"/>
    <property type="project" value="InterPro"/>
</dbReference>
<evidence type="ECO:0000256" key="4">
    <source>
        <dbReference type="PIRSR" id="PIRSR000005-1"/>
    </source>
</evidence>
<organism evidence="8 9">
    <name type="scientific">Paracidovorax anthurii</name>
    <dbReference type="NCBI Taxonomy" id="78229"/>
    <lineage>
        <taxon>Bacteria</taxon>
        <taxon>Pseudomonadati</taxon>
        <taxon>Pseudomonadota</taxon>
        <taxon>Betaproteobacteria</taxon>
        <taxon>Burkholderiales</taxon>
        <taxon>Comamonadaceae</taxon>
        <taxon>Paracidovorax</taxon>
    </lineage>
</organism>
<dbReference type="InterPro" id="IPR024167">
    <property type="entry name" value="Cytochrome_c4-like"/>
</dbReference>
<feature type="binding site" description="axial binding residue" evidence="5">
    <location>
        <position position="53"/>
    </location>
    <ligand>
        <name>heme c</name>
        <dbReference type="ChEBI" id="CHEBI:61717"/>
        <label>1</label>
    </ligand>
    <ligandPart>
        <name>Fe</name>
        <dbReference type="ChEBI" id="CHEBI:18248"/>
    </ligandPart>
</feature>
<gene>
    <name evidence="8" type="ORF">AX018_100861</name>
</gene>
<dbReference type="InterPro" id="IPR036909">
    <property type="entry name" value="Cyt_c-like_dom_sf"/>
</dbReference>
<dbReference type="Proteomes" id="UP000248856">
    <property type="component" value="Unassembled WGS sequence"/>
</dbReference>
<dbReference type="InterPro" id="IPR050597">
    <property type="entry name" value="Cytochrome_c_Oxidase_Subunit"/>
</dbReference>
<evidence type="ECO:0000256" key="6">
    <source>
        <dbReference type="SAM" id="SignalP"/>
    </source>
</evidence>
<dbReference type="GO" id="GO:0020037">
    <property type="term" value="F:heme binding"/>
    <property type="evidence" value="ECO:0007669"/>
    <property type="project" value="InterPro"/>
</dbReference>
<dbReference type="Pfam" id="PF00034">
    <property type="entry name" value="Cytochrom_C"/>
    <property type="match status" value="2"/>
</dbReference>
<dbReference type="PROSITE" id="PS51007">
    <property type="entry name" value="CYTC"/>
    <property type="match status" value="1"/>
</dbReference>
<dbReference type="PANTHER" id="PTHR33751">
    <property type="entry name" value="CBB3-TYPE CYTOCHROME C OXIDASE SUBUNIT FIXP"/>
    <property type="match status" value="1"/>
</dbReference>
<dbReference type="GO" id="GO:0042597">
    <property type="term" value="C:periplasmic space"/>
    <property type="evidence" value="ECO:0007669"/>
    <property type="project" value="InterPro"/>
</dbReference>
<dbReference type="RefSeq" id="WP_111876392.1">
    <property type="nucleotide sequence ID" value="NZ_CBCSGC010000246.1"/>
</dbReference>
<feature type="domain" description="Cytochrome c" evidence="7">
    <location>
        <begin position="29"/>
        <end position="216"/>
    </location>
</feature>
<evidence type="ECO:0000256" key="1">
    <source>
        <dbReference type="ARBA" id="ARBA00022617"/>
    </source>
</evidence>
<feature type="binding site" description="axial binding residue" evidence="5">
    <location>
        <position position="91"/>
    </location>
    <ligand>
        <name>heme c</name>
        <dbReference type="ChEBI" id="CHEBI:61717"/>
        <label>1</label>
    </ligand>
    <ligandPart>
        <name>Fe</name>
        <dbReference type="ChEBI" id="CHEBI:18248"/>
    </ligandPart>
</feature>
<dbReference type="SUPFAM" id="SSF46626">
    <property type="entry name" value="Cytochrome c"/>
    <property type="match status" value="2"/>
</dbReference>
<dbReference type="OrthoDB" id="9773456at2"/>
<evidence type="ECO:0000259" key="7">
    <source>
        <dbReference type="PROSITE" id="PS51007"/>
    </source>
</evidence>
<keyword evidence="1 4" id="KW-0349">Heme</keyword>
<dbReference type="EMBL" id="QLTA01000008">
    <property type="protein sequence ID" value="RAR84970.1"/>
    <property type="molecule type" value="Genomic_DNA"/>
</dbReference>
<dbReference type="PIRSF" id="PIRSF000005">
    <property type="entry name" value="Cytochrome_c4"/>
    <property type="match status" value="1"/>
</dbReference>
<feature type="chain" id="PRO_5016249384" evidence="6">
    <location>
        <begin position="26"/>
        <end position="228"/>
    </location>
</feature>
<reference evidence="8 9" key="1">
    <citation type="submission" date="2018-06" db="EMBL/GenBank/DDBJ databases">
        <title>Genomic Encyclopedia of Archaeal and Bacterial Type Strains, Phase II (KMG-II): from individual species to whole genera.</title>
        <authorList>
            <person name="Goeker M."/>
        </authorList>
    </citation>
    <scope>NUCLEOTIDE SEQUENCE [LARGE SCALE GENOMIC DNA]</scope>
    <source>
        <strain evidence="8 9">CFPB 3232</strain>
    </source>
</reference>
<keyword evidence="6" id="KW-0732">Signal</keyword>
<feature type="binding site" description="covalent" evidence="4">
    <location>
        <position position="52"/>
    </location>
    <ligand>
        <name>heme c</name>
        <dbReference type="ChEBI" id="CHEBI:61717"/>
        <label>1</label>
    </ligand>
</feature>
<name>A0A328ZF46_9BURK</name>
<keyword evidence="3 5" id="KW-0408">Iron</keyword>
<dbReference type="AlphaFoldDB" id="A0A328ZF46"/>
<evidence type="ECO:0000256" key="3">
    <source>
        <dbReference type="ARBA" id="ARBA00023004"/>
    </source>
</evidence>
<dbReference type="Gene3D" id="1.10.760.10">
    <property type="entry name" value="Cytochrome c-like domain"/>
    <property type="match status" value="2"/>
</dbReference>
<accession>A0A328ZF46</accession>
<feature type="binding site" description="covalent" evidence="4">
    <location>
        <position position="49"/>
    </location>
    <ligand>
        <name>heme c</name>
        <dbReference type="ChEBI" id="CHEBI:61717"/>
        <label>1</label>
    </ligand>
</feature>
<proteinExistence type="predicted"/>
<evidence type="ECO:0000256" key="2">
    <source>
        <dbReference type="ARBA" id="ARBA00022723"/>
    </source>
</evidence>
<comment type="caution">
    <text evidence="8">The sequence shown here is derived from an EMBL/GenBank/DDBJ whole genome shotgun (WGS) entry which is preliminary data.</text>
</comment>
<evidence type="ECO:0000256" key="5">
    <source>
        <dbReference type="PIRSR" id="PIRSR000005-2"/>
    </source>
</evidence>
<feature type="binding site" description="covalent" evidence="4">
    <location>
        <position position="150"/>
    </location>
    <ligand>
        <name>heme c</name>
        <dbReference type="ChEBI" id="CHEBI:61717"/>
        <label>2</label>
    </ligand>
</feature>
<keyword evidence="2 5" id="KW-0479">Metal-binding</keyword>
<keyword evidence="9" id="KW-1185">Reference proteome</keyword>
<dbReference type="GO" id="GO:0005506">
    <property type="term" value="F:iron ion binding"/>
    <property type="evidence" value="ECO:0007669"/>
    <property type="project" value="InterPro"/>
</dbReference>
<evidence type="ECO:0000313" key="9">
    <source>
        <dbReference type="Proteomes" id="UP000248856"/>
    </source>
</evidence>
<feature type="binding site" description="axial binding residue" evidence="5">
    <location>
        <position position="151"/>
    </location>
    <ligand>
        <name>heme c</name>
        <dbReference type="ChEBI" id="CHEBI:61717"/>
        <label>2</label>
    </ligand>
    <ligandPart>
        <name>Fe</name>
        <dbReference type="ChEBI" id="CHEBI:18248"/>
    </ligandPart>
</feature>
<feature type="binding site" description="covalent" evidence="4">
    <location>
        <position position="147"/>
    </location>
    <ligand>
        <name>heme c</name>
        <dbReference type="ChEBI" id="CHEBI:61717"/>
        <label>2</label>
    </ligand>
</feature>
<protein>
    <submittedName>
        <fullName evidence="8">Cytochrome c553</fullName>
    </submittedName>
</protein>
<evidence type="ECO:0000313" key="8">
    <source>
        <dbReference type="EMBL" id="RAR84970.1"/>
    </source>
</evidence>
<dbReference type="PANTHER" id="PTHR33751:SF11">
    <property type="entry name" value="BLL4483 PROTEIN"/>
    <property type="match status" value="1"/>
</dbReference>
<feature type="binding site" description="axial binding residue" evidence="5">
    <location>
        <position position="193"/>
    </location>
    <ligand>
        <name>heme c</name>
        <dbReference type="ChEBI" id="CHEBI:61717"/>
        <label>2</label>
    </ligand>
    <ligandPart>
        <name>Fe</name>
        <dbReference type="ChEBI" id="CHEBI:18248"/>
    </ligandPart>
</feature>